<evidence type="ECO:0000313" key="1">
    <source>
        <dbReference type="EMBL" id="CAE0116129.1"/>
    </source>
</evidence>
<dbReference type="AlphaFoldDB" id="A0A7S3EYM5"/>
<accession>A0A7S3EYM5</accession>
<proteinExistence type="predicted"/>
<reference evidence="1" key="1">
    <citation type="submission" date="2021-01" db="EMBL/GenBank/DDBJ databases">
        <authorList>
            <person name="Corre E."/>
            <person name="Pelletier E."/>
            <person name="Niang G."/>
            <person name="Scheremetjew M."/>
            <person name="Finn R."/>
            <person name="Kale V."/>
            <person name="Holt S."/>
            <person name="Cochrane G."/>
            <person name="Meng A."/>
            <person name="Brown T."/>
            <person name="Cohen L."/>
        </authorList>
    </citation>
    <scope>NUCLEOTIDE SEQUENCE</scope>
    <source>
        <strain evidence="1">CCMP281</strain>
    </source>
</reference>
<sequence length="131" mass="14187">MLCPLSTVLYTVVRNYRGSPTARATEHVYMCISTAGGSRGIPGGPFVCGVRCTTRCLRGKDERPRLVAEAEGARAVRESEGVARGNELGNTLPDIEKLRRCGVKQLLRVERMGHGDVAVAGVDVALHVRQR</sequence>
<name>A0A7S3EYM5_9EUKA</name>
<protein>
    <submittedName>
        <fullName evidence="1">Uncharacterized protein</fullName>
    </submittedName>
</protein>
<dbReference type="EMBL" id="HBHX01030192">
    <property type="protein sequence ID" value="CAE0116129.1"/>
    <property type="molecule type" value="Transcribed_RNA"/>
</dbReference>
<gene>
    <name evidence="1" type="ORF">HERI1096_LOCUS16814</name>
</gene>
<organism evidence="1">
    <name type="scientific">Haptolina ericina</name>
    <dbReference type="NCBI Taxonomy" id="156174"/>
    <lineage>
        <taxon>Eukaryota</taxon>
        <taxon>Haptista</taxon>
        <taxon>Haptophyta</taxon>
        <taxon>Prymnesiophyceae</taxon>
        <taxon>Prymnesiales</taxon>
        <taxon>Prymnesiaceae</taxon>
        <taxon>Haptolina</taxon>
    </lineage>
</organism>